<evidence type="ECO:0000313" key="5">
    <source>
        <dbReference type="Proteomes" id="UP000184300"/>
    </source>
</evidence>
<dbReference type="VEuPathDB" id="FungiDB:ASPGLDRAFT_118887"/>
<organism evidence="4 5">
    <name type="scientific">Aspergillus glaucus CBS 516.65</name>
    <dbReference type="NCBI Taxonomy" id="1160497"/>
    <lineage>
        <taxon>Eukaryota</taxon>
        <taxon>Fungi</taxon>
        <taxon>Dikarya</taxon>
        <taxon>Ascomycota</taxon>
        <taxon>Pezizomycotina</taxon>
        <taxon>Eurotiomycetes</taxon>
        <taxon>Eurotiomycetidae</taxon>
        <taxon>Eurotiales</taxon>
        <taxon>Aspergillaceae</taxon>
        <taxon>Aspergillus</taxon>
        <taxon>Aspergillus subgen. Aspergillus</taxon>
    </lineage>
</organism>
<gene>
    <name evidence="4" type="ORF">ASPGLDRAFT_118887</name>
</gene>
<evidence type="ECO:0000256" key="2">
    <source>
        <dbReference type="ARBA" id="ARBA00023002"/>
    </source>
</evidence>
<dbReference type="InterPro" id="IPR036291">
    <property type="entry name" value="NAD(P)-bd_dom_sf"/>
</dbReference>
<evidence type="ECO:0000256" key="1">
    <source>
        <dbReference type="ARBA" id="ARBA00022857"/>
    </source>
</evidence>
<dbReference type="EMBL" id="KV878890">
    <property type="protein sequence ID" value="OJJ88179.1"/>
    <property type="molecule type" value="Genomic_DNA"/>
</dbReference>
<keyword evidence="1" id="KW-0521">NADP</keyword>
<dbReference type="GeneID" id="34456254"/>
<proteinExistence type="predicted"/>
<dbReference type="RefSeq" id="XP_022404862.1">
    <property type="nucleotide sequence ID" value="XM_022539993.1"/>
</dbReference>
<dbReference type="InterPro" id="IPR045312">
    <property type="entry name" value="PCBER-like"/>
</dbReference>
<dbReference type="AlphaFoldDB" id="A0A1L9VWA2"/>
<keyword evidence="5" id="KW-1185">Reference proteome</keyword>
<dbReference type="Proteomes" id="UP000184300">
    <property type="component" value="Unassembled WGS sequence"/>
</dbReference>
<evidence type="ECO:0000313" key="4">
    <source>
        <dbReference type="EMBL" id="OJJ88179.1"/>
    </source>
</evidence>
<reference evidence="5" key="1">
    <citation type="journal article" date="2017" name="Genome Biol.">
        <title>Comparative genomics reveals high biological diversity and specific adaptations in the industrially and medically important fungal genus Aspergillus.</title>
        <authorList>
            <person name="de Vries R.P."/>
            <person name="Riley R."/>
            <person name="Wiebenga A."/>
            <person name="Aguilar-Osorio G."/>
            <person name="Amillis S."/>
            <person name="Uchima C.A."/>
            <person name="Anderluh G."/>
            <person name="Asadollahi M."/>
            <person name="Askin M."/>
            <person name="Barry K."/>
            <person name="Battaglia E."/>
            <person name="Bayram O."/>
            <person name="Benocci T."/>
            <person name="Braus-Stromeyer S.A."/>
            <person name="Caldana C."/>
            <person name="Canovas D."/>
            <person name="Cerqueira G.C."/>
            <person name="Chen F."/>
            <person name="Chen W."/>
            <person name="Choi C."/>
            <person name="Clum A."/>
            <person name="Dos Santos R.A."/>
            <person name="Damasio A.R."/>
            <person name="Diallinas G."/>
            <person name="Emri T."/>
            <person name="Fekete E."/>
            <person name="Flipphi M."/>
            <person name="Freyberg S."/>
            <person name="Gallo A."/>
            <person name="Gournas C."/>
            <person name="Habgood R."/>
            <person name="Hainaut M."/>
            <person name="Harispe M.L."/>
            <person name="Henrissat B."/>
            <person name="Hilden K.S."/>
            <person name="Hope R."/>
            <person name="Hossain A."/>
            <person name="Karabika E."/>
            <person name="Karaffa L."/>
            <person name="Karanyi Z."/>
            <person name="Krasevec N."/>
            <person name="Kuo A."/>
            <person name="Kusch H."/>
            <person name="LaButti K."/>
            <person name="Lagendijk E.L."/>
            <person name="Lapidus A."/>
            <person name="Levasseur A."/>
            <person name="Lindquist E."/>
            <person name="Lipzen A."/>
            <person name="Logrieco A.F."/>
            <person name="MacCabe A."/>
            <person name="Maekelae M.R."/>
            <person name="Malavazi I."/>
            <person name="Melin P."/>
            <person name="Meyer V."/>
            <person name="Mielnichuk N."/>
            <person name="Miskei M."/>
            <person name="Molnar A.P."/>
            <person name="Mule G."/>
            <person name="Ngan C.Y."/>
            <person name="Orejas M."/>
            <person name="Orosz E."/>
            <person name="Ouedraogo J.P."/>
            <person name="Overkamp K.M."/>
            <person name="Park H.-S."/>
            <person name="Perrone G."/>
            <person name="Piumi F."/>
            <person name="Punt P.J."/>
            <person name="Ram A.F."/>
            <person name="Ramon A."/>
            <person name="Rauscher S."/>
            <person name="Record E."/>
            <person name="Riano-Pachon D.M."/>
            <person name="Robert V."/>
            <person name="Roehrig J."/>
            <person name="Ruller R."/>
            <person name="Salamov A."/>
            <person name="Salih N.S."/>
            <person name="Samson R.A."/>
            <person name="Sandor E."/>
            <person name="Sanguinetti M."/>
            <person name="Schuetze T."/>
            <person name="Sepcic K."/>
            <person name="Shelest E."/>
            <person name="Sherlock G."/>
            <person name="Sophianopoulou V."/>
            <person name="Squina F.M."/>
            <person name="Sun H."/>
            <person name="Susca A."/>
            <person name="Todd R.B."/>
            <person name="Tsang A."/>
            <person name="Unkles S.E."/>
            <person name="van de Wiele N."/>
            <person name="van Rossen-Uffink D."/>
            <person name="Oliveira J.V."/>
            <person name="Vesth T.C."/>
            <person name="Visser J."/>
            <person name="Yu J.-H."/>
            <person name="Zhou M."/>
            <person name="Andersen M.R."/>
            <person name="Archer D.B."/>
            <person name="Baker S.E."/>
            <person name="Benoit I."/>
            <person name="Brakhage A.A."/>
            <person name="Braus G.H."/>
            <person name="Fischer R."/>
            <person name="Frisvad J.C."/>
            <person name="Goldman G.H."/>
            <person name="Houbraken J."/>
            <person name="Oakley B."/>
            <person name="Pocsi I."/>
            <person name="Scazzocchio C."/>
            <person name="Seiboth B."/>
            <person name="vanKuyk P.A."/>
            <person name="Wortman J."/>
            <person name="Dyer P.S."/>
            <person name="Grigoriev I.V."/>
        </authorList>
    </citation>
    <scope>NUCLEOTIDE SEQUENCE [LARGE SCALE GENOMIC DNA]</scope>
    <source>
        <strain evidence="5">CBS 516.65</strain>
    </source>
</reference>
<dbReference type="Gene3D" id="3.40.50.720">
    <property type="entry name" value="NAD(P)-binding Rossmann-like Domain"/>
    <property type="match status" value="1"/>
</dbReference>
<dbReference type="Gene3D" id="3.90.25.10">
    <property type="entry name" value="UDP-galactose 4-epimerase, domain 1"/>
    <property type="match status" value="1"/>
</dbReference>
<dbReference type="PANTHER" id="PTHR47706:SF9">
    <property type="entry name" value="NMRA-LIKE DOMAIN-CONTAINING PROTEIN-RELATED"/>
    <property type="match status" value="1"/>
</dbReference>
<dbReference type="SUPFAM" id="SSF51735">
    <property type="entry name" value="NAD(P)-binding Rossmann-fold domains"/>
    <property type="match status" value="1"/>
</dbReference>
<dbReference type="Pfam" id="PF05368">
    <property type="entry name" value="NmrA"/>
    <property type="match status" value="1"/>
</dbReference>
<accession>A0A1L9VWA2</accession>
<protein>
    <recommendedName>
        <fullName evidence="3">NmrA-like domain-containing protein</fullName>
    </recommendedName>
</protein>
<dbReference type="PANTHER" id="PTHR47706">
    <property type="entry name" value="NMRA-LIKE FAMILY PROTEIN"/>
    <property type="match status" value="1"/>
</dbReference>
<evidence type="ECO:0000259" key="3">
    <source>
        <dbReference type="Pfam" id="PF05368"/>
    </source>
</evidence>
<feature type="domain" description="NmrA-like" evidence="3">
    <location>
        <begin position="6"/>
        <end position="231"/>
    </location>
</feature>
<name>A0A1L9VWA2_ASPGL</name>
<dbReference type="CDD" id="cd05259">
    <property type="entry name" value="PCBER_SDR_a"/>
    <property type="match status" value="1"/>
</dbReference>
<dbReference type="STRING" id="1160497.A0A1L9VWA2"/>
<dbReference type="InterPro" id="IPR051609">
    <property type="entry name" value="NmrA/Isoflavone_reductase-like"/>
</dbReference>
<dbReference type="InterPro" id="IPR008030">
    <property type="entry name" value="NmrA-like"/>
</dbReference>
<dbReference type="GO" id="GO:0016491">
    <property type="term" value="F:oxidoreductase activity"/>
    <property type="evidence" value="ECO:0007669"/>
    <property type="project" value="UniProtKB-KW"/>
</dbReference>
<keyword evidence="2" id="KW-0560">Oxidoreductase</keyword>
<sequence>MSQTYKNVALVGASGNIGKIILDGLVASFQFSITVLSRKESEATFPDRVSVYETDFSDADLETAFRGKDAVISALGATGFSIQKKIVDAALRAGVRRFLPSEFSASSQDEVVLQLLPLFGQKKELIEYLKSKESDTFSWTGIATGLLFDWGLENGFLGFDISSKTATIWDGGNKSFTLTNEKHLGQAVASVLQHPQGTSNKFLYVASVETTQNNILAALEKETGAKWTVNSTTTEEQVGGAVKKLGAGDFSGAFALVRATGFGNTPGLRANYAKDKTLANGMLGLKLDTVQDTVKRLVAK</sequence>
<dbReference type="OrthoDB" id="9974981at2759"/>